<dbReference type="PANTHER" id="PTHR34478">
    <property type="entry name" value="PROTEIN LEMA"/>
    <property type="match status" value="1"/>
</dbReference>
<dbReference type="RefSeq" id="WP_209893892.1">
    <property type="nucleotide sequence ID" value="NZ_JAGGMR010000001.1"/>
</dbReference>
<keyword evidence="8" id="KW-1185">Reference proteome</keyword>
<evidence type="ECO:0000256" key="6">
    <source>
        <dbReference type="SAM" id="Phobius"/>
    </source>
</evidence>
<reference evidence="7 8" key="1">
    <citation type="submission" date="2021-03" db="EMBL/GenBank/DDBJ databases">
        <title>Sequencing the genomes of 1000 actinobacteria strains.</title>
        <authorList>
            <person name="Klenk H.-P."/>
        </authorList>
    </citation>
    <scope>NUCLEOTIDE SEQUENCE [LARGE SCALE GENOMIC DNA]</scope>
    <source>
        <strain evidence="7 8">DSM 45516</strain>
    </source>
</reference>
<comment type="caution">
    <text evidence="7">The sequence shown here is derived from an EMBL/GenBank/DDBJ whole genome shotgun (WGS) entry which is preliminary data.</text>
</comment>
<evidence type="ECO:0000256" key="2">
    <source>
        <dbReference type="ARBA" id="ARBA00008854"/>
    </source>
</evidence>
<keyword evidence="4 6" id="KW-1133">Transmembrane helix</keyword>
<evidence type="ECO:0000313" key="8">
    <source>
        <dbReference type="Proteomes" id="UP001519325"/>
    </source>
</evidence>
<dbReference type="InterPro" id="IPR023353">
    <property type="entry name" value="LemA-like_dom_sf"/>
</dbReference>
<protein>
    <submittedName>
        <fullName evidence="7">LemA protein</fullName>
    </submittedName>
</protein>
<gene>
    <name evidence="7" type="ORF">BJ987_004666</name>
</gene>
<keyword evidence="3 6" id="KW-0812">Transmembrane</keyword>
<comment type="similarity">
    <text evidence="2">Belongs to the LemA family.</text>
</comment>
<feature type="transmembrane region" description="Helical" evidence="6">
    <location>
        <begin position="6"/>
        <end position="24"/>
    </location>
</feature>
<dbReference type="Proteomes" id="UP001519325">
    <property type="component" value="Unassembled WGS sequence"/>
</dbReference>
<accession>A0ABS4QKV6</accession>
<dbReference type="EMBL" id="JAGGMR010000001">
    <property type="protein sequence ID" value="MBP2191765.1"/>
    <property type="molecule type" value="Genomic_DNA"/>
</dbReference>
<evidence type="ECO:0000256" key="3">
    <source>
        <dbReference type="ARBA" id="ARBA00022692"/>
    </source>
</evidence>
<evidence type="ECO:0000256" key="1">
    <source>
        <dbReference type="ARBA" id="ARBA00004167"/>
    </source>
</evidence>
<name>A0ABS4QKV6_9NOCA</name>
<organism evidence="7 8">
    <name type="scientific">Nocardia goodfellowii</name>
    <dbReference type="NCBI Taxonomy" id="882446"/>
    <lineage>
        <taxon>Bacteria</taxon>
        <taxon>Bacillati</taxon>
        <taxon>Actinomycetota</taxon>
        <taxon>Actinomycetes</taxon>
        <taxon>Mycobacteriales</taxon>
        <taxon>Nocardiaceae</taxon>
        <taxon>Nocardia</taxon>
    </lineage>
</organism>
<dbReference type="InterPro" id="IPR007156">
    <property type="entry name" value="MamQ_LemA"/>
</dbReference>
<comment type="subcellular location">
    <subcellularLocation>
        <location evidence="1">Membrane</location>
        <topology evidence="1">Single-pass membrane protein</topology>
    </subcellularLocation>
</comment>
<dbReference type="Gene3D" id="1.20.1440.20">
    <property type="entry name" value="LemA-like domain"/>
    <property type="match status" value="1"/>
</dbReference>
<dbReference type="SUPFAM" id="SSF140478">
    <property type="entry name" value="LemA-like"/>
    <property type="match status" value="1"/>
</dbReference>
<dbReference type="Pfam" id="PF04011">
    <property type="entry name" value="LemA"/>
    <property type="match status" value="1"/>
</dbReference>
<evidence type="ECO:0000256" key="4">
    <source>
        <dbReference type="ARBA" id="ARBA00022989"/>
    </source>
</evidence>
<keyword evidence="5 6" id="KW-0472">Membrane</keyword>
<sequence length="201" mass="21812">MSTTVAILIALAVALIVIVWYFAAYNDFVRLRNLVTESWRQVGVELQRRHDLVPNLVATVEQAATFERGILEAVVVARNRAQVAGTAMSASPRPDEVATAENALSTALGNLRVLAEQYPTVGTVRNYLVLQQELADIEDRIAAARRLYNGNVRALNTKIESVPAAVIASLHQVSPAEYFEISSPEAGKATDVARLFNPGGN</sequence>
<evidence type="ECO:0000256" key="5">
    <source>
        <dbReference type="ARBA" id="ARBA00023136"/>
    </source>
</evidence>
<evidence type="ECO:0000313" key="7">
    <source>
        <dbReference type="EMBL" id="MBP2191765.1"/>
    </source>
</evidence>
<proteinExistence type="inferred from homology"/>
<dbReference type="PANTHER" id="PTHR34478:SF1">
    <property type="entry name" value="PROTEIN LEMA"/>
    <property type="match status" value="1"/>
</dbReference>